<dbReference type="EMBL" id="GBRH01252206">
    <property type="protein sequence ID" value="JAD45689.1"/>
    <property type="molecule type" value="Transcribed_RNA"/>
</dbReference>
<reference evidence="1" key="2">
    <citation type="journal article" date="2015" name="Data Brief">
        <title>Shoot transcriptome of the giant reed, Arundo donax.</title>
        <authorList>
            <person name="Barrero R.A."/>
            <person name="Guerrero F.D."/>
            <person name="Moolhuijzen P."/>
            <person name="Goolsby J.A."/>
            <person name="Tidwell J."/>
            <person name="Bellgard S.E."/>
            <person name="Bellgard M.I."/>
        </authorList>
    </citation>
    <scope>NUCLEOTIDE SEQUENCE</scope>
    <source>
        <tissue evidence="1">Shoot tissue taken approximately 20 cm above the soil surface</tissue>
    </source>
</reference>
<accession>A0A0A9A218</accession>
<dbReference type="AlphaFoldDB" id="A0A0A9A218"/>
<sequence length="25" mass="3071">MWKVEMRITEVWIAVLSYALCQFRP</sequence>
<evidence type="ECO:0000313" key="1">
    <source>
        <dbReference type="EMBL" id="JAD45689.1"/>
    </source>
</evidence>
<reference evidence="1" key="1">
    <citation type="submission" date="2014-09" db="EMBL/GenBank/DDBJ databases">
        <authorList>
            <person name="Magalhaes I.L.F."/>
            <person name="Oliveira U."/>
            <person name="Santos F.R."/>
            <person name="Vidigal T.H.D.A."/>
            <person name="Brescovit A.D."/>
            <person name="Santos A.J."/>
        </authorList>
    </citation>
    <scope>NUCLEOTIDE SEQUENCE</scope>
    <source>
        <tissue evidence="1">Shoot tissue taken approximately 20 cm above the soil surface</tissue>
    </source>
</reference>
<protein>
    <submittedName>
        <fullName evidence="1">Uncharacterized protein</fullName>
    </submittedName>
</protein>
<proteinExistence type="predicted"/>
<name>A0A0A9A218_ARUDO</name>
<organism evidence="1">
    <name type="scientific">Arundo donax</name>
    <name type="common">Giant reed</name>
    <name type="synonym">Donax arundinaceus</name>
    <dbReference type="NCBI Taxonomy" id="35708"/>
    <lineage>
        <taxon>Eukaryota</taxon>
        <taxon>Viridiplantae</taxon>
        <taxon>Streptophyta</taxon>
        <taxon>Embryophyta</taxon>
        <taxon>Tracheophyta</taxon>
        <taxon>Spermatophyta</taxon>
        <taxon>Magnoliopsida</taxon>
        <taxon>Liliopsida</taxon>
        <taxon>Poales</taxon>
        <taxon>Poaceae</taxon>
        <taxon>PACMAD clade</taxon>
        <taxon>Arundinoideae</taxon>
        <taxon>Arundineae</taxon>
        <taxon>Arundo</taxon>
    </lineage>
</organism>